<dbReference type="InterPro" id="IPR010530">
    <property type="entry name" value="B12D"/>
</dbReference>
<feature type="region of interest" description="Disordered" evidence="1">
    <location>
        <begin position="108"/>
        <end position="153"/>
    </location>
</feature>
<proteinExistence type="predicted"/>
<keyword evidence="3" id="KW-1185">Reference proteome</keyword>
<dbReference type="AlphaFoldDB" id="A0AAV5GWB5"/>
<evidence type="ECO:0000256" key="1">
    <source>
        <dbReference type="SAM" id="MobiDB-lite"/>
    </source>
</evidence>
<comment type="caution">
    <text evidence="2">The sequence shown here is derived from an EMBL/GenBank/DDBJ whole genome shotgun (WGS) entry which is preliminary data.</text>
</comment>
<evidence type="ECO:0000313" key="2">
    <source>
        <dbReference type="EMBL" id="GJN94240.1"/>
    </source>
</evidence>
<sequence length="153" mass="16576">MASVTRLLKREPALTPLFVAVGGGVLGSLAFASHYLRHSSDVTIDKKGKPEPWNNVQPGQNTKLWTQNPDFWASRKDHPNPRSVFNSPVEDESMQSFAAAASQAVQDAKERAAQKAKDSTMRGFERDGMTDSAATVRAAGARSPLGKESAIEH</sequence>
<reference evidence="2 3" key="1">
    <citation type="submission" date="2021-12" db="EMBL/GenBank/DDBJ databases">
        <title>High titer production of polyol ester of fatty acids by Rhodotorula paludigena BS15 towards product separation-free biomass refinery.</title>
        <authorList>
            <person name="Mano J."/>
            <person name="Ono H."/>
            <person name="Tanaka T."/>
            <person name="Naito K."/>
            <person name="Sushida H."/>
            <person name="Ike M."/>
            <person name="Tokuyasu K."/>
            <person name="Kitaoka M."/>
        </authorList>
    </citation>
    <scope>NUCLEOTIDE SEQUENCE [LARGE SCALE GENOMIC DNA]</scope>
    <source>
        <strain evidence="2 3">BS15</strain>
    </source>
</reference>
<feature type="region of interest" description="Disordered" evidence="1">
    <location>
        <begin position="72"/>
        <end position="93"/>
    </location>
</feature>
<dbReference type="PANTHER" id="PTHR14256">
    <property type="entry name" value="NADH-UBIQUINONE OXIDOREDUCTASE MLRQ SUBUNIT"/>
    <property type="match status" value="1"/>
</dbReference>
<evidence type="ECO:0000313" key="3">
    <source>
        <dbReference type="Proteomes" id="UP001342314"/>
    </source>
</evidence>
<organism evidence="2 3">
    <name type="scientific">Rhodotorula paludigena</name>
    <dbReference type="NCBI Taxonomy" id="86838"/>
    <lineage>
        <taxon>Eukaryota</taxon>
        <taxon>Fungi</taxon>
        <taxon>Dikarya</taxon>
        <taxon>Basidiomycota</taxon>
        <taxon>Pucciniomycotina</taxon>
        <taxon>Microbotryomycetes</taxon>
        <taxon>Sporidiobolales</taxon>
        <taxon>Sporidiobolaceae</taxon>
        <taxon>Rhodotorula</taxon>
    </lineage>
</organism>
<gene>
    <name evidence="2" type="ORF">Rhopal_007314-T1</name>
</gene>
<protein>
    <submittedName>
        <fullName evidence="2">Uncharacterized protein</fullName>
    </submittedName>
</protein>
<accession>A0AAV5GWB5</accession>
<dbReference type="Proteomes" id="UP001342314">
    <property type="component" value="Unassembled WGS sequence"/>
</dbReference>
<feature type="compositionally biased region" description="Basic and acidic residues" evidence="1">
    <location>
        <begin position="108"/>
        <end position="129"/>
    </location>
</feature>
<dbReference type="PANTHER" id="PTHR14256:SF1">
    <property type="entry name" value="GEO09626P1"/>
    <property type="match status" value="1"/>
</dbReference>
<name>A0AAV5GWB5_9BASI</name>
<dbReference type="EMBL" id="BQKY01000016">
    <property type="protein sequence ID" value="GJN94240.1"/>
    <property type="molecule type" value="Genomic_DNA"/>
</dbReference>
<dbReference type="Pfam" id="PF06522">
    <property type="entry name" value="B12D"/>
    <property type="match status" value="1"/>
</dbReference>